<gene>
    <name evidence="2" type="ORF">MPC4_80114</name>
</gene>
<feature type="chain" id="PRO_5032843764" description="AsmA family protein" evidence="1">
    <location>
        <begin position="23"/>
        <end position="633"/>
    </location>
</feature>
<accession>A0A8B6MBR8</accession>
<dbReference type="RefSeq" id="WP_174514020.1">
    <property type="nucleotide sequence ID" value="NZ_CABFMQ020000142.1"/>
</dbReference>
<evidence type="ECO:0000313" key="2">
    <source>
        <dbReference type="EMBL" id="VTZ52443.1"/>
    </source>
</evidence>
<comment type="caution">
    <text evidence="2">The sequence shown here is derived from an EMBL/GenBank/DDBJ whole genome shotgun (WGS) entry which is preliminary data.</text>
</comment>
<keyword evidence="1" id="KW-0732">Signal</keyword>
<organism evidence="2 3">
    <name type="scientific">Methylocella tundrae</name>
    <dbReference type="NCBI Taxonomy" id="227605"/>
    <lineage>
        <taxon>Bacteria</taxon>
        <taxon>Pseudomonadati</taxon>
        <taxon>Pseudomonadota</taxon>
        <taxon>Alphaproteobacteria</taxon>
        <taxon>Hyphomicrobiales</taxon>
        <taxon>Beijerinckiaceae</taxon>
        <taxon>Methylocella</taxon>
    </lineage>
</organism>
<sequence>MKSRTLLGGVALCALAVVSLEAADRYAFRQSVAAVASRVDGLTFSRVIDEPWRGDARIIGLDWRRKDVSLHIGALKFAASALLPPIAAALAGTGSASAEDVVIETGLATYKIKKIELSGASISNSDLLALFDAKAAKPLAERLAALSAAAITIPEMTVESKVGAATQKLTYRDIALNSLVNGKASSASAAGASFSLSNPQSGDVGGAYGQMSAKDLDLVLGARILTETRDRADAPKLPLYNSLAINGFHLGNAHFDLDVKNLTVGAVKARPELKQQVEASTVEAQPPRTAKGDVLRLLDCFEVDDAAASALKLELNKDGNAATFTMAQASMTRLDGSQIDSLDGKELALDGAAGRMAVESVSFRGIDLRPLSSADHAPDLLGKDLRPDFEEIVVMKFAADATSASETAKSAGSFKVERFDIRSAAQKDDSASGLDVALDHLVYPLDEGGDGGALPALAAMGYSRLDLTSRLNVVWTQTSKQLAINDFSLEGADMGALKMTALIDNVTQDLASNNEQIAAAAARNLLVKKIDIRVENGGLFDRSLAAQAKSQKKSVDEVRQSDLMAATFVFPALLGNNPSARLLGSELAKFIVEPKSFNLVALAPEGFGLADLELVKTPGALLKKMAITGSANE</sequence>
<dbReference type="Proteomes" id="UP000485880">
    <property type="component" value="Unassembled WGS sequence"/>
</dbReference>
<proteinExistence type="predicted"/>
<name>A0A8B6MBR8_METTU</name>
<keyword evidence="3" id="KW-1185">Reference proteome</keyword>
<reference evidence="2 3" key="1">
    <citation type="submission" date="2019-05" db="EMBL/GenBank/DDBJ databases">
        <authorList>
            <person name="Farhan Ul Haque M."/>
        </authorList>
    </citation>
    <scope>NUCLEOTIDE SEQUENCE [LARGE SCALE GENOMIC DNA]</scope>
    <source>
        <strain evidence="2">2</strain>
    </source>
</reference>
<dbReference type="EMBL" id="CABFMQ020000142">
    <property type="protein sequence ID" value="VTZ52443.1"/>
    <property type="molecule type" value="Genomic_DNA"/>
</dbReference>
<evidence type="ECO:0000256" key="1">
    <source>
        <dbReference type="SAM" id="SignalP"/>
    </source>
</evidence>
<evidence type="ECO:0008006" key="4">
    <source>
        <dbReference type="Google" id="ProtNLM"/>
    </source>
</evidence>
<protein>
    <recommendedName>
        <fullName evidence="4">AsmA family protein</fullName>
    </recommendedName>
</protein>
<evidence type="ECO:0000313" key="3">
    <source>
        <dbReference type="Proteomes" id="UP000485880"/>
    </source>
</evidence>
<feature type="signal peptide" evidence="1">
    <location>
        <begin position="1"/>
        <end position="22"/>
    </location>
</feature>
<dbReference type="AlphaFoldDB" id="A0A8B6MBR8"/>